<evidence type="ECO:0000313" key="2">
    <source>
        <dbReference type="Proteomes" id="UP000252698"/>
    </source>
</evidence>
<protein>
    <submittedName>
        <fullName evidence="1">Uncharacterized protein</fullName>
    </submittedName>
</protein>
<organism evidence="1 2">
    <name type="scientific">Streptomyces atratus</name>
    <dbReference type="NCBI Taxonomy" id="1893"/>
    <lineage>
        <taxon>Bacteria</taxon>
        <taxon>Bacillati</taxon>
        <taxon>Actinomycetota</taxon>
        <taxon>Actinomycetes</taxon>
        <taxon>Kitasatosporales</taxon>
        <taxon>Streptomycetaceae</taxon>
        <taxon>Streptomyces</taxon>
    </lineage>
</organism>
<name>A0A2Z5JP06_STRAR</name>
<dbReference type="AlphaFoldDB" id="A0A2Z5JP06"/>
<dbReference type="Proteomes" id="UP000252698">
    <property type="component" value="Chromosome"/>
</dbReference>
<dbReference type="RefSeq" id="WP_114248552.1">
    <property type="nucleotide sequence ID" value="NZ_JBHXKC010000146.1"/>
</dbReference>
<accession>A0A2Z5JP06</accession>
<proteinExistence type="predicted"/>
<dbReference type="KEGG" id="sata:C5746_40820"/>
<dbReference type="EMBL" id="CP027306">
    <property type="protein sequence ID" value="AXE82170.1"/>
    <property type="molecule type" value="Genomic_DNA"/>
</dbReference>
<evidence type="ECO:0000313" key="1">
    <source>
        <dbReference type="EMBL" id="AXE82170.1"/>
    </source>
</evidence>
<reference evidence="1 2" key="1">
    <citation type="journal article" date="2018" name="Front. Microbiol.">
        <title>Genome Sequencing of Streptomyces atratus SCSIOZH16 and Activation Production of Nocardamine via Metabolic Engineering.</title>
        <authorList>
            <person name="Li Y."/>
            <person name="Zhang C."/>
            <person name="Liu C."/>
            <person name="Ju J."/>
            <person name="Ma J."/>
        </authorList>
    </citation>
    <scope>NUCLEOTIDE SEQUENCE [LARGE SCALE GENOMIC DNA]</scope>
    <source>
        <strain evidence="1 2">SCSIO_ZH16</strain>
    </source>
</reference>
<gene>
    <name evidence="1" type="ORF">C5746_40820</name>
</gene>
<sequence length="102" mass="11238">MNTDAGTWPVCRGAQHLTKSDVDGLLAWVSPHLASAEHREMLSHVTATLCKVMDRRDSETSTTGQALAAVAAEWSLLRRIAYGHVIWAGPFVYNGPHTRRRA</sequence>